<dbReference type="Proteomes" id="UP000007798">
    <property type="component" value="Unassembled WGS sequence"/>
</dbReference>
<proteinExistence type="inferred from homology"/>
<evidence type="ECO:0000256" key="9">
    <source>
        <dbReference type="ARBA" id="ARBA00023136"/>
    </source>
</evidence>
<sequence length="468" mass="54716">MRSFMPGGEFHNASIIEFAMKMRERYGDVFILPGMFGRKDWVVTFNTKDIETIFRSEGIWPHREGLDSLIYFRTHVRPDVYGDSKGLIATQSSEWGKLRSAANPVFMQPRGLRMYYEPLSNINNEFIERIKEIRDPATLEVPENFYEELSRLIFESLALVAFDRQMGIVRKRRDNPDALTLFRTSREIFRLTFELDIQPSMWKYVSTPTYRKMMRALTESLDIAQKMLEETRVELEERRQRGDPINSQSMMERLMEIDPKVALIMGMDILFAGVDASATLLSALLLCLAKHPEKQVKLREELFKVMPTKDSLLNEETMKDMPYLRAVIKEALRYYPNGFGTMRSCPNDVNLSGYQIPKDTTVLLAANALMKDETYYHRADEFLPERWLRDPQTNKKIQVNPFTFLPFGFGPRMCIGKRVVDLEMETSLAKLIRNFHVEFNYDASKPYKSFFVMEPAIPFRFKFTDVKD</sequence>
<dbReference type="PANTHER" id="PTHR24279">
    <property type="entry name" value="CYTOCHROME P450"/>
    <property type="match status" value="1"/>
</dbReference>
<gene>
    <name evidence="13" type="primary">Dwil\GK20660</name>
    <name evidence="13" type="ORF">Dwil_GK20660</name>
</gene>
<dbReference type="FunCoup" id="B4MK77">
    <property type="interactions" value="75"/>
</dbReference>
<name>B4MK77_DROWI</name>
<evidence type="ECO:0000256" key="8">
    <source>
        <dbReference type="ARBA" id="ARBA00023033"/>
    </source>
</evidence>
<dbReference type="InParanoid" id="B4MK77"/>
<reference evidence="13 14" key="1">
    <citation type="journal article" date="2007" name="Nature">
        <title>Evolution of genes and genomes on the Drosophila phylogeny.</title>
        <authorList>
            <consortium name="Drosophila 12 Genomes Consortium"/>
            <person name="Clark A.G."/>
            <person name="Eisen M.B."/>
            <person name="Smith D.R."/>
            <person name="Bergman C.M."/>
            <person name="Oliver B."/>
            <person name="Markow T.A."/>
            <person name="Kaufman T.C."/>
            <person name="Kellis M."/>
            <person name="Gelbart W."/>
            <person name="Iyer V.N."/>
            <person name="Pollard D.A."/>
            <person name="Sackton T.B."/>
            <person name="Larracuente A.M."/>
            <person name="Singh N.D."/>
            <person name="Abad J.P."/>
            <person name="Abt D.N."/>
            <person name="Adryan B."/>
            <person name="Aguade M."/>
            <person name="Akashi H."/>
            <person name="Anderson W.W."/>
            <person name="Aquadro C.F."/>
            <person name="Ardell D.H."/>
            <person name="Arguello R."/>
            <person name="Artieri C.G."/>
            <person name="Barbash D.A."/>
            <person name="Barker D."/>
            <person name="Barsanti P."/>
            <person name="Batterham P."/>
            <person name="Batzoglou S."/>
            <person name="Begun D."/>
            <person name="Bhutkar A."/>
            <person name="Blanco E."/>
            <person name="Bosak S.A."/>
            <person name="Bradley R.K."/>
            <person name="Brand A.D."/>
            <person name="Brent M.R."/>
            <person name="Brooks A.N."/>
            <person name="Brown R.H."/>
            <person name="Butlin R.K."/>
            <person name="Caggese C."/>
            <person name="Calvi B.R."/>
            <person name="Bernardo de Carvalho A."/>
            <person name="Caspi A."/>
            <person name="Castrezana S."/>
            <person name="Celniker S.E."/>
            <person name="Chang J.L."/>
            <person name="Chapple C."/>
            <person name="Chatterji S."/>
            <person name="Chinwalla A."/>
            <person name="Civetta A."/>
            <person name="Clifton S.W."/>
            <person name="Comeron J.M."/>
            <person name="Costello J.C."/>
            <person name="Coyne J.A."/>
            <person name="Daub J."/>
            <person name="David R.G."/>
            <person name="Delcher A.L."/>
            <person name="Delehaunty K."/>
            <person name="Do C.B."/>
            <person name="Ebling H."/>
            <person name="Edwards K."/>
            <person name="Eickbush T."/>
            <person name="Evans J.D."/>
            <person name="Filipski A."/>
            <person name="Findeiss S."/>
            <person name="Freyhult E."/>
            <person name="Fulton L."/>
            <person name="Fulton R."/>
            <person name="Garcia A.C."/>
            <person name="Gardiner A."/>
            <person name="Garfield D.A."/>
            <person name="Garvin B.E."/>
            <person name="Gibson G."/>
            <person name="Gilbert D."/>
            <person name="Gnerre S."/>
            <person name="Godfrey J."/>
            <person name="Good R."/>
            <person name="Gotea V."/>
            <person name="Gravely B."/>
            <person name="Greenberg A.J."/>
            <person name="Griffiths-Jones S."/>
            <person name="Gross S."/>
            <person name="Guigo R."/>
            <person name="Gustafson E.A."/>
            <person name="Haerty W."/>
            <person name="Hahn M.W."/>
            <person name="Halligan D.L."/>
            <person name="Halpern A.L."/>
            <person name="Halter G.M."/>
            <person name="Han M.V."/>
            <person name="Heger A."/>
            <person name="Hillier L."/>
            <person name="Hinrichs A.S."/>
            <person name="Holmes I."/>
            <person name="Hoskins R.A."/>
            <person name="Hubisz M.J."/>
            <person name="Hultmark D."/>
            <person name="Huntley M.A."/>
            <person name="Jaffe D.B."/>
            <person name="Jagadeeshan S."/>
            <person name="Jeck W.R."/>
            <person name="Johnson J."/>
            <person name="Jones C.D."/>
            <person name="Jordan W.C."/>
            <person name="Karpen G.H."/>
            <person name="Kataoka E."/>
            <person name="Keightley P.D."/>
            <person name="Kheradpour P."/>
            <person name="Kirkness E.F."/>
            <person name="Koerich L.B."/>
            <person name="Kristiansen K."/>
            <person name="Kudrna D."/>
            <person name="Kulathinal R.J."/>
            <person name="Kumar S."/>
            <person name="Kwok R."/>
            <person name="Lander E."/>
            <person name="Langley C.H."/>
            <person name="Lapoint R."/>
            <person name="Lazzaro B.P."/>
            <person name="Lee S.J."/>
            <person name="Levesque L."/>
            <person name="Li R."/>
            <person name="Lin C.F."/>
            <person name="Lin M.F."/>
            <person name="Lindblad-Toh K."/>
            <person name="Llopart A."/>
            <person name="Long M."/>
            <person name="Low L."/>
            <person name="Lozovsky E."/>
            <person name="Lu J."/>
            <person name="Luo M."/>
            <person name="Machado C.A."/>
            <person name="Makalowski W."/>
            <person name="Marzo M."/>
            <person name="Matsuda M."/>
            <person name="Matzkin L."/>
            <person name="McAllister B."/>
            <person name="McBride C.S."/>
            <person name="McKernan B."/>
            <person name="McKernan K."/>
            <person name="Mendez-Lago M."/>
            <person name="Minx P."/>
            <person name="Mollenhauer M.U."/>
            <person name="Montooth K."/>
            <person name="Mount S.M."/>
            <person name="Mu X."/>
            <person name="Myers E."/>
            <person name="Negre B."/>
            <person name="Newfeld S."/>
            <person name="Nielsen R."/>
            <person name="Noor M.A."/>
            <person name="O'Grady P."/>
            <person name="Pachter L."/>
            <person name="Papaceit M."/>
            <person name="Parisi M.J."/>
            <person name="Parisi M."/>
            <person name="Parts L."/>
            <person name="Pedersen J.S."/>
            <person name="Pesole G."/>
            <person name="Phillippy A.M."/>
            <person name="Ponting C.P."/>
            <person name="Pop M."/>
            <person name="Porcelli D."/>
            <person name="Powell J.R."/>
            <person name="Prohaska S."/>
            <person name="Pruitt K."/>
            <person name="Puig M."/>
            <person name="Quesneville H."/>
            <person name="Ram K.R."/>
            <person name="Rand D."/>
            <person name="Rasmussen M.D."/>
            <person name="Reed L.K."/>
            <person name="Reenan R."/>
            <person name="Reily A."/>
            <person name="Remington K.A."/>
            <person name="Rieger T.T."/>
            <person name="Ritchie M.G."/>
            <person name="Robin C."/>
            <person name="Rogers Y.H."/>
            <person name="Rohde C."/>
            <person name="Rozas J."/>
            <person name="Rubenfield M.J."/>
            <person name="Ruiz A."/>
            <person name="Russo S."/>
            <person name="Salzberg S.L."/>
            <person name="Sanchez-Gracia A."/>
            <person name="Saranga D.J."/>
            <person name="Sato H."/>
            <person name="Schaeffer S.W."/>
            <person name="Schatz M.C."/>
            <person name="Schlenke T."/>
            <person name="Schwartz R."/>
            <person name="Segarra C."/>
            <person name="Singh R.S."/>
            <person name="Sirot L."/>
            <person name="Sirota M."/>
            <person name="Sisneros N.B."/>
            <person name="Smith C.D."/>
            <person name="Smith T.F."/>
            <person name="Spieth J."/>
            <person name="Stage D.E."/>
            <person name="Stark A."/>
            <person name="Stephan W."/>
            <person name="Strausberg R.L."/>
            <person name="Strempel S."/>
            <person name="Sturgill D."/>
            <person name="Sutton G."/>
            <person name="Sutton G.G."/>
            <person name="Tao W."/>
            <person name="Teichmann S."/>
            <person name="Tobari Y.N."/>
            <person name="Tomimura Y."/>
            <person name="Tsolas J.M."/>
            <person name="Valente V.L."/>
            <person name="Venter E."/>
            <person name="Venter J.C."/>
            <person name="Vicario S."/>
            <person name="Vieira F.G."/>
            <person name="Vilella A.J."/>
            <person name="Villasante A."/>
            <person name="Walenz B."/>
            <person name="Wang J."/>
            <person name="Wasserman M."/>
            <person name="Watts T."/>
            <person name="Wilson D."/>
            <person name="Wilson R.K."/>
            <person name="Wing R.A."/>
            <person name="Wolfner M.F."/>
            <person name="Wong A."/>
            <person name="Wong G.K."/>
            <person name="Wu C.I."/>
            <person name="Wu G."/>
            <person name="Yamamoto D."/>
            <person name="Yang H.P."/>
            <person name="Yang S.P."/>
            <person name="Yorke J.A."/>
            <person name="Yoshida K."/>
            <person name="Zdobnov E."/>
            <person name="Zhang P."/>
            <person name="Zhang Y."/>
            <person name="Zimin A.V."/>
            <person name="Baldwin J."/>
            <person name="Abdouelleil A."/>
            <person name="Abdulkadir J."/>
            <person name="Abebe A."/>
            <person name="Abera B."/>
            <person name="Abreu J."/>
            <person name="Acer S.C."/>
            <person name="Aftuck L."/>
            <person name="Alexander A."/>
            <person name="An P."/>
            <person name="Anderson E."/>
            <person name="Anderson S."/>
            <person name="Arachi H."/>
            <person name="Azer M."/>
            <person name="Bachantsang P."/>
            <person name="Barry A."/>
            <person name="Bayul T."/>
            <person name="Berlin A."/>
            <person name="Bessette D."/>
            <person name="Bloom T."/>
            <person name="Blye J."/>
            <person name="Boguslavskiy L."/>
            <person name="Bonnet C."/>
            <person name="Boukhgalter B."/>
            <person name="Bourzgui I."/>
            <person name="Brown A."/>
            <person name="Cahill P."/>
            <person name="Channer S."/>
            <person name="Cheshatsang Y."/>
            <person name="Chuda L."/>
            <person name="Citroen M."/>
            <person name="Collymore A."/>
            <person name="Cooke P."/>
            <person name="Costello M."/>
            <person name="D'Aco K."/>
            <person name="Daza R."/>
            <person name="De Haan G."/>
            <person name="DeGray S."/>
            <person name="DeMaso C."/>
            <person name="Dhargay N."/>
            <person name="Dooley K."/>
            <person name="Dooley E."/>
            <person name="Doricent M."/>
            <person name="Dorje P."/>
            <person name="Dorjee K."/>
            <person name="Dupes A."/>
            <person name="Elong R."/>
            <person name="Falk J."/>
            <person name="Farina A."/>
            <person name="Faro S."/>
            <person name="Ferguson D."/>
            <person name="Fisher S."/>
            <person name="Foley C.D."/>
            <person name="Franke A."/>
            <person name="Friedrich D."/>
            <person name="Gadbois L."/>
            <person name="Gearin G."/>
            <person name="Gearin C.R."/>
            <person name="Giannoukos G."/>
            <person name="Goode T."/>
            <person name="Graham J."/>
            <person name="Grandbois E."/>
            <person name="Grewal S."/>
            <person name="Gyaltsen K."/>
            <person name="Hafez N."/>
            <person name="Hagos B."/>
            <person name="Hall J."/>
            <person name="Henson C."/>
            <person name="Hollinger A."/>
            <person name="Honan T."/>
            <person name="Huard M.D."/>
            <person name="Hughes L."/>
            <person name="Hurhula B."/>
            <person name="Husby M.E."/>
            <person name="Kamat A."/>
            <person name="Kanga B."/>
            <person name="Kashin S."/>
            <person name="Khazanovich D."/>
            <person name="Kisner P."/>
            <person name="Lance K."/>
            <person name="Lara M."/>
            <person name="Lee W."/>
            <person name="Lennon N."/>
            <person name="Letendre F."/>
            <person name="LeVine R."/>
            <person name="Lipovsky A."/>
            <person name="Liu X."/>
            <person name="Liu J."/>
            <person name="Liu S."/>
            <person name="Lokyitsang T."/>
            <person name="Lokyitsang Y."/>
            <person name="Lubonja R."/>
            <person name="Lui A."/>
            <person name="MacDonald P."/>
            <person name="Magnisalis V."/>
            <person name="Maru K."/>
            <person name="Matthews C."/>
            <person name="McCusker W."/>
            <person name="McDonough S."/>
            <person name="Mehta T."/>
            <person name="Meldrim J."/>
            <person name="Meneus L."/>
            <person name="Mihai O."/>
            <person name="Mihalev A."/>
            <person name="Mihova T."/>
            <person name="Mittelman R."/>
            <person name="Mlenga V."/>
            <person name="Montmayeur A."/>
            <person name="Mulrain L."/>
            <person name="Navidi A."/>
            <person name="Naylor J."/>
            <person name="Negash T."/>
            <person name="Nguyen T."/>
            <person name="Nguyen N."/>
            <person name="Nicol R."/>
            <person name="Norbu C."/>
            <person name="Norbu N."/>
            <person name="Novod N."/>
            <person name="O'Neill B."/>
            <person name="Osman S."/>
            <person name="Markiewicz E."/>
            <person name="Oyono O.L."/>
            <person name="Patti C."/>
            <person name="Phunkhang P."/>
            <person name="Pierre F."/>
            <person name="Priest M."/>
            <person name="Raghuraman S."/>
            <person name="Rege F."/>
            <person name="Reyes R."/>
            <person name="Rise C."/>
            <person name="Rogov P."/>
            <person name="Ross K."/>
            <person name="Ryan E."/>
            <person name="Settipalli S."/>
            <person name="Shea T."/>
            <person name="Sherpa N."/>
            <person name="Shi L."/>
            <person name="Shih D."/>
            <person name="Sparrow T."/>
            <person name="Spaulding J."/>
            <person name="Stalker J."/>
            <person name="Stange-Thomann N."/>
            <person name="Stavropoulos S."/>
            <person name="Stone C."/>
            <person name="Strader C."/>
            <person name="Tesfaye S."/>
            <person name="Thomson T."/>
            <person name="Thoulutsang Y."/>
            <person name="Thoulutsang D."/>
            <person name="Topham K."/>
            <person name="Topping I."/>
            <person name="Tsamla T."/>
            <person name="Vassiliev H."/>
            <person name="Vo A."/>
            <person name="Wangchuk T."/>
            <person name="Wangdi T."/>
            <person name="Weiand M."/>
            <person name="Wilkinson J."/>
            <person name="Wilson A."/>
            <person name="Yadav S."/>
            <person name="Young G."/>
            <person name="Yu Q."/>
            <person name="Zembek L."/>
            <person name="Zhong D."/>
            <person name="Zimmer A."/>
            <person name="Zwirko Z."/>
            <person name="Jaffe D.B."/>
            <person name="Alvarez P."/>
            <person name="Brockman W."/>
            <person name="Butler J."/>
            <person name="Chin C."/>
            <person name="Gnerre S."/>
            <person name="Grabherr M."/>
            <person name="Kleber M."/>
            <person name="Mauceli E."/>
            <person name="MacCallum I."/>
        </authorList>
    </citation>
    <scope>NUCLEOTIDE SEQUENCE [LARGE SCALE GENOMIC DNA]</scope>
    <source>
        <strain evidence="14">Tucson 14030-0811.24</strain>
    </source>
</reference>
<evidence type="ECO:0000313" key="14">
    <source>
        <dbReference type="Proteomes" id="UP000007798"/>
    </source>
</evidence>
<dbReference type="SMR" id="B4MK77"/>
<dbReference type="InterPro" id="IPR002401">
    <property type="entry name" value="Cyt_P450_E_grp-I"/>
</dbReference>
<dbReference type="InterPro" id="IPR017972">
    <property type="entry name" value="Cyt_P450_CS"/>
</dbReference>
<dbReference type="HOGENOM" id="CLU_001570_28_0_1"/>
<dbReference type="eggNOG" id="KOG0159">
    <property type="taxonomic scope" value="Eukaryota"/>
</dbReference>
<keyword evidence="8 11" id="KW-0503">Monooxygenase</keyword>
<dbReference type="STRING" id="7260.B4MK77"/>
<dbReference type="GO" id="GO:0005506">
    <property type="term" value="F:iron ion binding"/>
    <property type="evidence" value="ECO:0007669"/>
    <property type="project" value="InterPro"/>
</dbReference>
<organism evidence="13 14">
    <name type="scientific">Drosophila willistoni</name>
    <name type="common">Fruit fly</name>
    <dbReference type="NCBI Taxonomy" id="7260"/>
    <lineage>
        <taxon>Eukaryota</taxon>
        <taxon>Metazoa</taxon>
        <taxon>Ecdysozoa</taxon>
        <taxon>Arthropoda</taxon>
        <taxon>Hexapoda</taxon>
        <taxon>Insecta</taxon>
        <taxon>Pterygota</taxon>
        <taxon>Neoptera</taxon>
        <taxon>Endopterygota</taxon>
        <taxon>Diptera</taxon>
        <taxon>Brachycera</taxon>
        <taxon>Muscomorpha</taxon>
        <taxon>Ephydroidea</taxon>
        <taxon>Drosophilidae</taxon>
        <taxon>Drosophila</taxon>
        <taxon>Sophophora</taxon>
    </lineage>
</organism>
<dbReference type="Pfam" id="PF00067">
    <property type="entry name" value="p450"/>
    <property type="match status" value="1"/>
</dbReference>
<dbReference type="SUPFAM" id="SSF48264">
    <property type="entry name" value="Cytochrome P450"/>
    <property type="match status" value="1"/>
</dbReference>
<feature type="binding site" description="axial binding residue" evidence="10">
    <location>
        <position position="414"/>
    </location>
    <ligand>
        <name>heme</name>
        <dbReference type="ChEBI" id="CHEBI:30413"/>
    </ligand>
    <ligandPart>
        <name>Fe</name>
        <dbReference type="ChEBI" id="CHEBI:18248"/>
    </ligandPart>
</feature>
<keyword evidence="6 11" id="KW-0560">Oxidoreductase</keyword>
<keyword evidence="9" id="KW-0472">Membrane</keyword>
<dbReference type="CDD" id="cd11054">
    <property type="entry name" value="CYP24A1-like"/>
    <property type="match status" value="1"/>
</dbReference>
<dbReference type="InterPro" id="IPR001128">
    <property type="entry name" value="Cyt_P450"/>
</dbReference>
<evidence type="ECO:0000256" key="11">
    <source>
        <dbReference type="RuleBase" id="RU000461"/>
    </source>
</evidence>
<dbReference type="PRINTS" id="PR00385">
    <property type="entry name" value="P450"/>
</dbReference>
<evidence type="ECO:0000256" key="12">
    <source>
        <dbReference type="SAM" id="Coils"/>
    </source>
</evidence>
<feature type="coiled-coil region" evidence="12">
    <location>
        <begin position="214"/>
        <end position="241"/>
    </location>
</feature>
<keyword evidence="5 10" id="KW-0479">Metal-binding</keyword>
<evidence type="ECO:0000256" key="6">
    <source>
        <dbReference type="ARBA" id="ARBA00023002"/>
    </source>
</evidence>
<accession>B4MK77</accession>
<dbReference type="AlphaFoldDB" id="B4MK77"/>
<comment type="similarity">
    <text evidence="3 11">Belongs to the cytochrome P450 family.</text>
</comment>
<dbReference type="GO" id="GO:0020037">
    <property type="term" value="F:heme binding"/>
    <property type="evidence" value="ECO:0007669"/>
    <property type="project" value="InterPro"/>
</dbReference>
<keyword evidence="14" id="KW-1185">Reference proteome</keyword>
<dbReference type="KEGG" id="dwi:6638216"/>
<evidence type="ECO:0000313" key="13">
    <source>
        <dbReference type="EMBL" id="EDW72516.2"/>
    </source>
</evidence>
<comment type="subcellular location">
    <subcellularLocation>
        <location evidence="2">Membrane</location>
    </subcellularLocation>
</comment>
<evidence type="ECO:0000256" key="3">
    <source>
        <dbReference type="ARBA" id="ARBA00010617"/>
    </source>
</evidence>
<dbReference type="GO" id="GO:0016020">
    <property type="term" value="C:membrane"/>
    <property type="evidence" value="ECO:0007669"/>
    <property type="project" value="UniProtKB-SubCell"/>
</dbReference>
<comment type="cofactor">
    <cofactor evidence="1 10">
        <name>heme</name>
        <dbReference type="ChEBI" id="CHEBI:30413"/>
    </cofactor>
</comment>
<evidence type="ECO:0000256" key="1">
    <source>
        <dbReference type="ARBA" id="ARBA00001971"/>
    </source>
</evidence>
<dbReference type="PANTHER" id="PTHR24279:SF120">
    <property type="entry name" value="CYTOCHROME P450"/>
    <property type="match status" value="1"/>
</dbReference>
<evidence type="ECO:0000256" key="7">
    <source>
        <dbReference type="ARBA" id="ARBA00023004"/>
    </source>
</evidence>
<dbReference type="Gene3D" id="1.10.630.10">
    <property type="entry name" value="Cytochrome P450"/>
    <property type="match status" value="1"/>
</dbReference>
<evidence type="ECO:0000256" key="4">
    <source>
        <dbReference type="ARBA" id="ARBA00022617"/>
    </source>
</evidence>
<keyword evidence="7 10" id="KW-0408">Iron</keyword>
<dbReference type="InterPro" id="IPR050479">
    <property type="entry name" value="CYP11_CYP27_families"/>
</dbReference>
<evidence type="ECO:0000256" key="10">
    <source>
        <dbReference type="PIRSR" id="PIRSR602401-1"/>
    </source>
</evidence>
<dbReference type="OrthoDB" id="3945418at2759"/>
<dbReference type="GO" id="GO:0016705">
    <property type="term" value="F:oxidoreductase activity, acting on paired donors, with incorporation or reduction of molecular oxygen"/>
    <property type="evidence" value="ECO:0007669"/>
    <property type="project" value="InterPro"/>
</dbReference>
<dbReference type="PRINTS" id="PR00463">
    <property type="entry name" value="EP450I"/>
</dbReference>
<dbReference type="FunFam" id="1.10.630.10:FF:000006">
    <property type="entry name" value="Cytochrome P450 302a1, mitochondrial"/>
    <property type="match status" value="1"/>
</dbReference>
<evidence type="ECO:0000256" key="5">
    <source>
        <dbReference type="ARBA" id="ARBA00022723"/>
    </source>
</evidence>
<keyword evidence="12" id="KW-0175">Coiled coil</keyword>
<evidence type="ECO:0000256" key="2">
    <source>
        <dbReference type="ARBA" id="ARBA00004370"/>
    </source>
</evidence>
<dbReference type="EC" id="1.14.-.-" evidence="13"/>
<dbReference type="GO" id="GO:0004497">
    <property type="term" value="F:monooxygenase activity"/>
    <property type="evidence" value="ECO:0007669"/>
    <property type="project" value="UniProtKB-KW"/>
</dbReference>
<dbReference type="InterPro" id="IPR036396">
    <property type="entry name" value="Cyt_P450_sf"/>
</dbReference>
<protein>
    <submittedName>
        <fullName evidence="13">Uncharacterized protein</fullName>
        <ecNumber evidence="13">1.14.-.-</ecNumber>
    </submittedName>
</protein>
<dbReference type="PROSITE" id="PS00086">
    <property type="entry name" value="CYTOCHROME_P450"/>
    <property type="match status" value="1"/>
</dbReference>
<dbReference type="EMBL" id="CH963846">
    <property type="protein sequence ID" value="EDW72516.2"/>
    <property type="molecule type" value="Genomic_DNA"/>
</dbReference>
<keyword evidence="4 10" id="KW-0349">Heme</keyword>